<feature type="domain" description="Transposase IS4-like" evidence="2">
    <location>
        <begin position="132"/>
        <end position="304"/>
    </location>
</feature>
<feature type="transmembrane region" description="Helical" evidence="1">
    <location>
        <begin position="7"/>
        <end position="34"/>
    </location>
</feature>
<accession>A0A212K5Q2</accession>
<dbReference type="GO" id="GO:0004803">
    <property type="term" value="F:transposase activity"/>
    <property type="evidence" value="ECO:0007669"/>
    <property type="project" value="InterPro"/>
</dbReference>
<dbReference type="AlphaFoldDB" id="A0A212K5Q2"/>
<name>A0A212K5Q2_9BACT</name>
<evidence type="ECO:0000256" key="1">
    <source>
        <dbReference type="SAM" id="Phobius"/>
    </source>
</evidence>
<evidence type="ECO:0000259" key="2">
    <source>
        <dbReference type="Pfam" id="PF01609"/>
    </source>
</evidence>
<gene>
    <name evidence="3" type="ORF">KL86DYS2_13082</name>
</gene>
<dbReference type="Pfam" id="PF01609">
    <property type="entry name" value="DDE_Tnp_1"/>
    <property type="match status" value="1"/>
</dbReference>
<evidence type="ECO:0000313" key="3">
    <source>
        <dbReference type="EMBL" id="SBW06996.1"/>
    </source>
</evidence>
<dbReference type="NCBIfam" id="NF033520">
    <property type="entry name" value="transpos_IS982"/>
    <property type="match status" value="1"/>
</dbReference>
<reference evidence="3" key="1">
    <citation type="submission" date="2016-04" db="EMBL/GenBank/DDBJ databases">
        <authorList>
            <person name="Evans L.H."/>
            <person name="Alamgir A."/>
            <person name="Owens N."/>
            <person name="Weber N.D."/>
            <person name="Virtaneva K."/>
            <person name="Barbian K."/>
            <person name="Babar A."/>
            <person name="Rosenke K."/>
        </authorList>
    </citation>
    <scope>NUCLEOTIDE SEQUENCE</scope>
    <source>
        <strain evidence="3">86-2</strain>
    </source>
</reference>
<protein>
    <recommendedName>
        <fullName evidence="2">Transposase IS4-like domain-containing protein</fullName>
    </recommendedName>
</protein>
<keyword evidence="1" id="KW-0472">Membrane</keyword>
<dbReference type="InterPro" id="IPR002559">
    <property type="entry name" value="Transposase_11"/>
</dbReference>
<keyword evidence="1" id="KW-1133">Transmembrane helix</keyword>
<sequence length="325" mass="36879">MSGNKLCISLIISILMVIKLLICSSIMHNLYAIFAKFLDICKMFSGDLVNEKGNIPRRGVVPKFSDLEVISLSLAAESIGIDSESFLFSKLNEYKDDFSSLISRRQYNDRRKLTIGLCNQVRERIASKVDGGEAIFCIDSMPIEVCRPIRSKRCKMGKNNYDKAPNYGYCASQGKHYYGYKLHSLCGLSGVIHSFDLTKASVHDIHYLKDVKCNFQNCTIIGDRGYIGAAIQLDLFEKANIKLEVPYRSNQKDWKPVFSPFAKARKRVETLFAQLCDQFMIIRNYAKQTEGLFTRITGKISALTILQYINKINNKPIGQIKYALI</sequence>
<proteinExistence type="predicted"/>
<dbReference type="GO" id="GO:0006313">
    <property type="term" value="P:DNA transposition"/>
    <property type="evidence" value="ECO:0007669"/>
    <property type="project" value="InterPro"/>
</dbReference>
<organism evidence="3">
    <name type="scientific">uncultured Dysgonomonas sp</name>
    <dbReference type="NCBI Taxonomy" id="206096"/>
    <lineage>
        <taxon>Bacteria</taxon>
        <taxon>Pseudomonadati</taxon>
        <taxon>Bacteroidota</taxon>
        <taxon>Bacteroidia</taxon>
        <taxon>Bacteroidales</taxon>
        <taxon>Dysgonomonadaceae</taxon>
        <taxon>Dysgonomonas</taxon>
        <taxon>environmental samples</taxon>
    </lineage>
</organism>
<dbReference type="EMBL" id="FLUL01000001">
    <property type="protein sequence ID" value="SBW06996.1"/>
    <property type="molecule type" value="Genomic_DNA"/>
</dbReference>
<keyword evidence="1" id="KW-0812">Transmembrane</keyword>
<dbReference type="GO" id="GO:0003677">
    <property type="term" value="F:DNA binding"/>
    <property type="evidence" value="ECO:0007669"/>
    <property type="project" value="InterPro"/>
</dbReference>